<organism evidence="13 14">
    <name type="scientific">Conexivisphaera calida</name>
    <dbReference type="NCBI Taxonomy" id="1874277"/>
    <lineage>
        <taxon>Archaea</taxon>
        <taxon>Nitrososphaerota</taxon>
        <taxon>Conexivisphaeria</taxon>
        <taxon>Conexivisphaerales</taxon>
        <taxon>Conexivisphaeraceae</taxon>
        <taxon>Conexivisphaera</taxon>
    </lineage>
</organism>
<dbReference type="SMART" id="SM00485">
    <property type="entry name" value="XPGN"/>
    <property type="match status" value="1"/>
</dbReference>
<comment type="subunit">
    <text evidence="10">Interacts with PCNA. PCNA stimulates the nuclease activity without altering cleavage specificity.</text>
</comment>
<dbReference type="NCBIfam" id="TIGR03674">
    <property type="entry name" value="fen_arch"/>
    <property type="match status" value="1"/>
</dbReference>
<dbReference type="PANTHER" id="PTHR11081">
    <property type="entry name" value="FLAP ENDONUCLEASE FAMILY MEMBER"/>
    <property type="match status" value="1"/>
</dbReference>
<evidence type="ECO:0000256" key="1">
    <source>
        <dbReference type="ARBA" id="ARBA00022705"/>
    </source>
</evidence>
<dbReference type="GO" id="GO:0043137">
    <property type="term" value="P:DNA replication, removal of RNA primer"/>
    <property type="evidence" value="ECO:0007669"/>
    <property type="project" value="UniProtKB-UniRule"/>
</dbReference>
<keyword evidence="7 10" id="KW-0269">Exonuclease</keyword>
<keyword evidence="9 10" id="KW-0234">DNA repair</keyword>
<dbReference type="Pfam" id="PF00752">
    <property type="entry name" value="XPG_N"/>
    <property type="match status" value="1"/>
</dbReference>
<dbReference type="InterPro" id="IPR006086">
    <property type="entry name" value="XPG-I_dom"/>
</dbReference>
<dbReference type="FunFam" id="3.40.50.1010:FF:000016">
    <property type="entry name" value="Flap endonuclease 1"/>
    <property type="match status" value="1"/>
</dbReference>
<evidence type="ECO:0000256" key="7">
    <source>
        <dbReference type="ARBA" id="ARBA00022839"/>
    </source>
</evidence>
<dbReference type="InterPro" id="IPR029060">
    <property type="entry name" value="PIN-like_dom_sf"/>
</dbReference>
<evidence type="ECO:0000259" key="11">
    <source>
        <dbReference type="SMART" id="SM00484"/>
    </source>
</evidence>
<dbReference type="GO" id="GO:0003677">
    <property type="term" value="F:DNA binding"/>
    <property type="evidence" value="ECO:0007669"/>
    <property type="project" value="UniProtKB-UniRule"/>
</dbReference>
<dbReference type="InterPro" id="IPR019973">
    <property type="entry name" value="Flap_endonuc_arc"/>
</dbReference>
<dbReference type="InterPro" id="IPR019974">
    <property type="entry name" value="XPG_CS"/>
</dbReference>
<keyword evidence="6 10" id="KW-0378">Hydrolase</keyword>
<feature type="domain" description="XPG-I" evidence="11">
    <location>
        <begin position="141"/>
        <end position="222"/>
    </location>
</feature>
<keyword evidence="4 10" id="KW-0255">Endonuclease</keyword>
<feature type="binding site" evidence="10">
    <location>
        <position position="81"/>
    </location>
    <ligand>
        <name>Mg(2+)</name>
        <dbReference type="ChEBI" id="CHEBI:18420"/>
        <label>1</label>
    </ligand>
</feature>
<dbReference type="InterPro" id="IPR036279">
    <property type="entry name" value="5-3_exonuclease_C_sf"/>
</dbReference>
<evidence type="ECO:0000259" key="12">
    <source>
        <dbReference type="SMART" id="SM00485"/>
    </source>
</evidence>
<evidence type="ECO:0000256" key="4">
    <source>
        <dbReference type="ARBA" id="ARBA00022759"/>
    </source>
</evidence>
<feature type="binding site" evidence="10">
    <location>
        <position position="237"/>
    </location>
    <ligand>
        <name>Mg(2+)</name>
        <dbReference type="ChEBI" id="CHEBI:18420"/>
        <label>2</label>
    </ligand>
</feature>
<dbReference type="CDD" id="cd09903">
    <property type="entry name" value="H3TH_FEN1-Arc"/>
    <property type="match status" value="1"/>
</dbReference>
<dbReference type="EC" id="3.1.-.-" evidence="10"/>
<dbReference type="GO" id="GO:0017108">
    <property type="term" value="F:5'-flap endonuclease activity"/>
    <property type="evidence" value="ECO:0007669"/>
    <property type="project" value="UniProtKB-UniRule"/>
</dbReference>
<comment type="caution">
    <text evidence="10">Lacks conserved residue(s) required for the propagation of feature annotation.</text>
</comment>
<feature type="binding site" evidence="10">
    <location>
        <position position="28"/>
    </location>
    <ligand>
        <name>Mg(2+)</name>
        <dbReference type="ChEBI" id="CHEBI:18420"/>
        <label>1</label>
    </ligand>
</feature>
<evidence type="ECO:0000256" key="8">
    <source>
        <dbReference type="ARBA" id="ARBA00022842"/>
    </source>
</evidence>
<dbReference type="HAMAP" id="MF_00614">
    <property type="entry name" value="Fen"/>
    <property type="match status" value="1"/>
</dbReference>
<dbReference type="SMART" id="SM00484">
    <property type="entry name" value="XPGI"/>
    <property type="match status" value="1"/>
</dbReference>
<comment type="cofactor">
    <cofactor evidence="10">
        <name>Mg(2+)</name>
        <dbReference type="ChEBI" id="CHEBI:18420"/>
    </cofactor>
    <text evidence="10">Binds 2 magnesium ions per subunit. They probably participate in the reaction catalyzed by the enzyme. May bind an additional third magnesium ion after substrate binding.</text>
</comment>
<dbReference type="InterPro" id="IPR006084">
    <property type="entry name" value="XPG/Rad2"/>
</dbReference>
<dbReference type="SUPFAM" id="SSF47807">
    <property type="entry name" value="5' to 3' exonuclease, C-terminal subdomain"/>
    <property type="match status" value="1"/>
</dbReference>
<evidence type="ECO:0000256" key="2">
    <source>
        <dbReference type="ARBA" id="ARBA00022722"/>
    </source>
</evidence>
<evidence type="ECO:0000256" key="9">
    <source>
        <dbReference type="ARBA" id="ARBA00023204"/>
    </source>
</evidence>
<feature type="domain" description="XPG N-terminal" evidence="12">
    <location>
        <begin position="1"/>
        <end position="102"/>
    </location>
</feature>
<evidence type="ECO:0000256" key="5">
    <source>
        <dbReference type="ARBA" id="ARBA00022763"/>
    </source>
</evidence>
<dbReference type="PRINTS" id="PR00853">
    <property type="entry name" value="XPGRADSUPER"/>
</dbReference>
<keyword evidence="3 10" id="KW-0479">Metal-binding</keyword>
<feature type="binding site" evidence="10">
    <location>
        <position position="176"/>
    </location>
    <ligand>
        <name>Mg(2+)</name>
        <dbReference type="ChEBI" id="CHEBI:18420"/>
        <label>2</label>
    </ligand>
</feature>
<dbReference type="RefSeq" id="WP_174447973.1">
    <property type="nucleotide sequence ID" value="NZ_AP018732.1"/>
</dbReference>
<dbReference type="KEGG" id="ccai:NAS2_0259"/>
<dbReference type="GO" id="GO:0006281">
    <property type="term" value="P:DNA repair"/>
    <property type="evidence" value="ECO:0007669"/>
    <property type="project" value="UniProtKB-UniRule"/>
</dbReference>
<name>A0A4P2VCW1_9ARCH</name>
<dbReference type="FunFam" id="1.10.150.20:FF:000087">
    <property type="entry name" value="Flap endonuclease 1"/>
    <property type="match status" value="1"/>
</dbReference>
<comment type="similarity">
    <text evidence="10">Belongs to the XPG/RAD2 endonuclease family. FEN1 subfamily.</text>
</comment>
<gene>
    <name evidence="10" type="primary">fen</name>
    <name evidence="13" type="ORF">NAS2_0259</name>
</gene>
<evidence type="ECO:0000256" key="3">
    <source>
        <dbReference type="ARBA" id="ARBA00022723"/>
    </source>
</evidence>
<feature type="binding site" evidence="10">
    <location>
        <position position="153"/>
    </location>
    <ligand>
        <name>Mg(2+)</name>
        <dbReference type="ChEBI" id="CHEBI:18420"/>
        <label>1</label>
    </ligand>
</feature>
<protein>
    <recommendedName>
        <fullName evidence="10">Flap endonuclease 1</fullName>
        <shortName evidence="10">FEN-1</shortName>
        <ecNumber evidence="10">3.1.-.-</ecNumber>
    </recommendedName>
    <alternativeName>
        <fullName evidence="10">Flap structure-specific endonuclease 1</fullName>
    </alternativeName>
</protein>
<dbReference type="OrthoDB" id="9593at2157"/>
<evidence type="ECO:0000313" key="13">
    <source>
        <dbReference type="EMBL" id="BBE41652.1"/>
    </source>
</evidence>
<dbReference type="InterPro" id="IPR008918">
    <property type="entry name" value="HhH2"/>
</dbReference>
<dbReference type="SUPFAM" id="SSF88723">
    <property type="entry name" value="PIN domain-like"/>
    <property type="match status" value="1"/>
</dbReference>
<proteinExistence type="inferred from homology"/>
<dbReference type="EMBL" id="AP018732">
    <property type="protein sequence ID" value="BBE41652.1"/>
    <property type="molecule type" value="Genomic_DNA"/>
</dbReference>
<dbReference type="GeneID" id="55584076"/>
<reference evidence="13 14" key="1">
    <citation type="journal article" date="2019" name="ISME J.">
        <title>Isolation and characterization of a thermophilic sulfur- and iron-reducing thaumarchaeote from a terrestrial acidic hot spring.</title>
        <authorList>
            <person name="Kato S."/>
            <person name="Itoh T."/>
            <person name="Yuki M."/>
            <person name="Nagamori M."/>
            <person name="Ohnishi M."/>
            <person name="Uematsu K."/>
            <person name="Suzuki K."/>
            <person name="Takashina T."/>
            <person name="Ohkuma M."/>
        </authorList>
    </citation>
    <scope>NUCLEOTIDE SEQUENCE [LARGE SCALE GENOMIC DNA]</scope>
    <source>
        <strain evidence="13 14">NAS-02</strain>
    </source>
</reference>
<dbReference type="Gene3D" id="3.40.50.1010">
    <property type="entry name" value="5'-nuclease"/>
    <property type="match status" value="1"/>
</dbReference>
<dbReference type="InterPro" id="IPR006085">
    <property type="entry name" value="XPG_DNA_repair_N"/>
</dbReference>
<evidence type="ECO:0000313" key="14">
    <source>
        <dbReference type="Proteomes" id="UP000509448"/>
    </source>
</evidence>
<feature type="binding site" evidence="10">
    <location>
        <position position="155"/>
    </location>
    <ligand>
        <name>Mg(2+)</name>
        <dbReference type="ChEBI" id="CHEBI:18420"/>
        <label>1</label>
    </ligand>
</feature>
<dbReference type="PROSITE" id="PS00841">
    <property type="entry name" value="XPG_1"/>
    <property type="match status" value="1"/>
</dbReference>
<evidence type="ECO:0000256" key="10">
    <source>
        <dbReference type="HAMAP-Rule" id="MF_00614"/>
    </source>
</evidence>
<dbReference type="SMART" id="SM00279">
    <property type="entry name" value="HhH2"/>
    <property type="match status" value="1"/>
</dbReference>
<comment type="function">
    <text evidence="10">Structure-specific nuclease with 5'-flap endonuclease and 5'-3' exonuclease activities involved in DNA replication and repair. During DNA replication, cleaves the 5'-overhanging flap structure that is generated by displacement synthesis when DNA polymerase encounters the 5'-end of a downstream Okazaki fragment. Binds the unpaired 3'-DNA end and kinks the DNA to facilitate 5' cleavage specificity. Cleaves one nucleotide into the double-stranded DNA from the junction in flap DNA, leaving a nick for ligation. Also involved in the base excision repair (BER) pathway. Acts as a genome stabilization factor that prevents flaps from equilibrating into structurs that lead to duplications and deletions. Also possesses 5'-3' exonuclease activity on nicked or gapped double-stranded DNA.</text>
</comment>
<keyword evidence="5 10" id="KW-0227">DNA damage</keyword>
<keyword evidence="8 10" id="KW-0460">Magnesium</keyword>
<dbReference type="GO" id="GO:0000287">
    <property type="term" value="F:magnesium ion binding"/>
    <property type="evidence" value="ECO:0007669"/>
    <property type="project" value="UniProtKB-UniRule"/>
</dbReference>
<dbReference type="Proteomes" id="UP000509448">
    <property type="component" value="Chromosome"/>
</dbReference>
<dbReference type="PANTHER" id="PTHR11081:SF9">
    <property type="entry name" value="FLAP ENDONUCLEASE 1"/>
    <property type="match status" value="1"/>
</dbReference>
<accession>A0A4P2VCW1</accession>
<keyword evidence="1 10" id="KW-0235">DNA replication</keyword>
<keyword evidence="2 10" id="KW-0540">Nuclease</keyword>
<dbReference type="CDD" id="cd09867">
    <property type="entry name" value="PIN_FEN1"/>
    <property type="match status" value="1"/>
</dbReference>
<dbReference type="Pfam" id="PF00867">
    <property type="entry name" value="XPG_I"/>
    <property type="match status" value="1"/>
</dbReference>
<dbReference type="Gene3D" id="1.10.150.20">
    <property type="entry name" value="5' to 3' exonuclease, C-terminal subdomain"/>
    <property type="match status" value="1"/>
</dbReference>
<sequence length="342" mass="38627">MGVDLGPLIKNRRQVKVEELHGRAVAIDGYNALYQFLAVIRGEAGEPLTDSKGRVTSHLSGLYYRTLNLLEKGVKPVYVFDGRPPELKAQEIENRVKQREAARAKYEDALRRGDLESAKTYASMSTRLRDYMVSDAKQLLDALGIPWLQAPSEGEAEAAYMAAKGYVWASVSQDYDSLLFGSPVLVRNLTISGRRKLPKKDVYVEVVPEMLELQLVLGELGLTREQLIDLAILIGTDFNPDGIKGVGPMKAYNYIKKYGRLEEIAELRDELSSIDYVAIRNIFLQPDVVDPGELEWRPPDEERVVEFLCREHDFSEERVTNALRRLKSSSSARTESLDKWFG</sequence>
<evidence type="ECO:0000256" key="6">
    <source>
        <dbReference type="ARBA" id="ARBA00022801"/>
    </source>
</evidence>
<dbReference type="GO" id="GO:0008409">
    <property type="term" value="F:5'-3' exonuclease activity"/>
    <property type="evidence" value="ECO:0007669"/>
    <property type="project" value="UniProtKB-UniRule"/>
</dbReference>
<dbReference type="AlphaFoldDB" id="A0A4P2VCW1"/>
<feature type="binding site" evidence="10">
    <location>
        <position position="174"/>
    </location>
    <ligand>
        <name>Mg(2+)</name>
        <dbReference type="ChEBI" id="CHEBI:18420"/>
        <label>2</label>
    </ligand>
</feature>
<keyword evidence="14" id="KW-1185">Reference proteome</keyword>
<dbReference type="InterPro" id="IPR023426">
    <property type="entry name" value="Flap_endonuc"/>
</dbReference>